<evidence type="ECO:0000256" key="2">
    <source>
        <dbReference type="ARBA" id="ARBA00022692"/>
    </source>
</evidence>
<feature type="domain" description="SLC26A/SulP transporter" evidence="5">
    <location>
        <begin position="44"/>
        <end position="141"/>
    </location>
</feature>
<evidence type="ECO:0000313" key="6">
    <source>
        <dbReference type="EMBL" id="GFE79582.1"/>
    </source>
</evidence>
<dbReference type="EMBL" id="BLJN01000001">
    <property type="protein sequence ID" value="GFE79582.1"/>
    <property type="molecule type" value="Genomic_DNA"/>
</dbReference>
<evidence type="ECO:0000256" key="1">
    <source>
        <dbReference type="ARBA" id="ARBA00004141"/>
    </source>
</evidence>
<evidence type="ECO:0000313" key="7">
    <source>
        <dbReference type="Proteomes" id="UP000445000"/>
    </source>
</evidence>
<dbReference type="Pfam" id="PF00916">
    <property type="entry name" value="Sulfate_transp"/>
    <property type="match status" value="1"/>
</dbReference>
<reference evidence="7" key="1">
    <citation type="submission" date="2020-01" db="EMBL/GenBank/DDBJ databases">
        <title>'Steroidobacter agaridevorans' sp. nov., agar-degrading bacteria isolated from rhizosphere soils.</title>
        <authorList>
            <person name="Ikenaga M."/>
            <person name="Kataoka M."/>
            <person name="Murouchi A."/>
            <person name="Katsuragi S."/>
            <person name="Sakai M."/>
        </authorList>
    </citation>
    <scope>NUCLEOTIDE SEQUENCE [LARGE SCALE GENOMIC DNA]</scope>
    <source>
        <strain evidence="7">YU21-B</strain>
    </source>
</reference>
<keyword evidence="3" id="KW-1133">Transmembrane helix</keyword>
<protein>
    <recommendedName>
        <fullName evidence="5">SLC26A/SulP transporter domain-containing protein</fullName>
    </recommendedName>
</protein>
<keyword evidence="4" id="KW-0472">Membrane</keyword>
<dbReference type="Proteomes" id="UP000445000">
    <property type="component" value="Unassembled WGS sequence"/>
</dbReference>
<evidence type="ECO:0000256" key="3">
    <source>
        <dbReference type="ARBA" id="ARBA00022989"/>
    </source>
</evidence>
<organism evidence="6 7">
    <name type="scientific">Steroidobacter agaridevorans</name>
    <dbReference type="NCBI Taxonomy" id="2695856"/>
    <lineage>
        <taxon>Bacteria</taxon>
        <taxon>Pseudomonadati</taxon>
        <taxon>Pseudomonadota</taxon>
        <taxon>Gammaproteobacteria</taxon>
        <taxon>Steroidobacterales</taxon>
        <taxon>Steroidobacteraceae</taxon>
        <taxon>Steroidobacter</taxon>
    </lineage>
</organism>
<evidence type="ECO:0000259" key="5">
    <source>
        <dbReference type="Pfam" id="PF00916"/>
    </source>
</evidence>
<comment type="caution">
    <text evidence="6">The sequence shown here is derived from an EMBL/GenBank/DDBJ whole genome shotgun (WGS) entry which is preliminary data.</text>
</comment>
<dbReference type="AlphaFoldDB" id="A0A829YAB8"/>
<keyword evidence="7" id="KW-1185">Reference proteome</keyword>
<gene>
    <name evidence="6" type="ORF">GCM10011487_15820</name>
</gene>
<name>A0A829YAB8_9GAMM</name>
<dbReference type="InterPro" id="IPR011547">
    <property type="entry name" value="SLC26A/SulP_dom"/>
</dbReference>
<dbReference type="GO" id="GO:0016020">
    <property type="term" value="C:membrane"/>
    <property type="evidence" value="ECO:0007669"/>
    <property type="project" value="UniProtKB-SubCell"/>
</dbReference>
<keyword evidence="2" id="KW-0812">Transmembrane</keyword>
<accession>A0A829YAB8</accession>
<comment type="subcellular location">
    <subcellularLocation>
        <location evidence="1">Membrane</location>
        <topology evidence="1">Multi-pass membrane protein</topology>
    </subcellularLocation>
</comment>
<sequence>MDEPLINAQFPRGSEADFNQPGLSALRTAVANRAHRALDGTPIRQDSIAGLNSALSSIPDGMASGLLAGVNPIHGLYACMAGPIAGGLLSSSQLMLITTTSAAALGTGQALAHLPFEKYRSIGSCAPTRSLCSMSTGVFFMLARVRSSVSCHCRWARTMQW</sequence>
<proteinExistence type="predicted"/>
<evidence type="ECO:0000256" key="4">
    <source>
        <dbReference type="ARBA" id="ARBA00023136"/>
    </source>
</evidence>
<dbReference type="RefSeq" id="WP_161811239.1">
    <property type="nucleotide sequence ID" value="NZ_BLJN01000001.1"/>
</dbReference>